<dbReference type="EC" id="3.5.1.41" evidence="20"/>
<dbReference type="GO" id="GO:0004099">
    <property type="term" value="F:chitin deacetylase activity"/>
    <property type="evidence" value="ECO:0007669"/>
    <property type="project" value="UniProtKB-EC"/>
</dbReference>
<evidence type="ECO:0000256" key="11">
    <source>
        <dbReference type="ARBA" id="ARBA00022801"/>
    </source>
</evidence>
<dbReference type="GO" id="GO:0000272">
    <property type="term" value="P:polysaccharide catabolic process"/>
    <property type="evidence" value="ECO:0007669"/>
    <property type="project" value="UniProtKB-KW"/>
</dbReference>
<sequence length="442" mass="47837">MRLSLAAPVTAAGVLALLPLDALAHLRPRSCDGHELLIPRQTDSLDPTAQCQYYNYQPVQDIKAKYPTIWTTATIQGSDTEAQTLFSQINATIQQKAGSVVIKPASTAGYSYDRSDPDCWWTWQGCTKPADSIGVAADLIDVPEPHTLGLTIDDGPNCSQNALYEYLREQKQRATMFFIGSNIFGWPVQAIQAHKDGHEICVHTWSHQPMTTLTNEQAFAELYYTRKAIKDIIGVTPKCWRPPQGDVDNRIRLIAAGLNLTTIIWNLETDDWRAQAVNSTVSEADVDNNYQKIVDQGKNNFTTHGGVVLTHQSTNYTMSTLLKWLPQLKSAWTHVVPLASAYNWTQPYVETDVTYPDFNAYISGSTSSSSSSSSSSTAPSSSTTGSGAGANAVSASGSGSATGTASAAASTTSRSAALRTPDLDLRHIAPASLLLGIMYALL</sequence>
<organism evidence="25 26">
    <name type="scientific">Saitozyma podzolica</name>
    <dbReference type="NCBI Taxonomy" id="1890683"/>
    <lineage>
        <taxon>Eukaryota</taxon>
        <taxon>Fungi</taxon>
        <taxon>Dikarya</taxon>
        <taxon>Basidiomycota</taxon>
        <taxon>Agaricomycotina</taxon>
        <taxon>Tremellomycetes</taxon>
        <taxon>Tremellales</taxon>
        <taxon>Trimorphomycetaceae</taxon>
        <taxon>Saitozyma</taxon>
    </lineage>
</organism>
<keyword evidence="17" id="KW-0449">Lipoprotein</keyword>
<evidence type="ECO:0000256" key="15">
    <source>
        <dbReference type="ARBA" id="ARBA00023277"/>
    </source>
</evidence>
<evidence type="ECO:0000256" key="5">
    <source>
        <dbReference type="ARBA" id="ARBA00022475"/>
    </source>
</evidence>
<dbReference type="OrthoDB" id="407355at2759"/>
<dbReference type="InterPro" id="IPR011330">
    <property type="entry name" value="Glyco_hydro/deAcase_b/a-brl"/>
</dbReference>
<comment type="subcellular location">
    <subcellularLocation>
        <location evidence="3">Cell membrane</location>
        <topology evidence="3">Lipid-anchor</topology>
        <topology evidence="3">GPI-anchor</topology>
    </subcellularLocation>
    <subcellularLocation>
        <location evidence="2">Secreted</location>
        <location evidence="2">Cell wall</location>
    </subcellularLocation>
</comment>
<dbReference type="FunFam" id="3.20.20.370:FF:000004">
    <property type="entry name" value="Related to Chitin deacetylase"/>
    <property type="match status" value="1"/>
</dbReference>
<protein>
    <recommendedName>
        <fullName evidence="20">chitin deacetylase</fullName>
        <ecNumber evidence="20">3.5.1.41</ecNumber>
    </recommendedName>
</protein>
<dbReference type="Gene3D" id="3.20.20.370">
    <property type="entry name" value="Glycoside hydrolase/deacetylase"/>
    <property type="match status" value="1"/>
</dbReference>
<dbReference type="STRING" id="1890683.A0A427YST2"/>
<dbReference type="GO" id="GO:0009272">
    <property type="term" value="P:fungal-type cell wall biogenesis"/>
    <property type="evidence" value="ECO:0007669"/>
    <property type="project" value="UniProtKB-ARBA"/>
</dbReference>
<keyword evidence="12" id="KW-0146">Chitin degradation</keyword>
<keyword evidence="6" id="KW-0134">Cell wall</keyword>
<keyword evidence="19" id="KW-0624">Polysaccharide degradation</keyword>
<dbReference type="Pfam" id="PF01522">
    <property type="entry name" value="Polysacc_deac_1"/>
    <property type="match status" value="1"/>
</dbReference>
<dbReference type="InterPro" id="IPR050248">
    <property type="entry name" value="Polysacc_deacetylase_ArnD"/>
</dbReference>
<comment type="catalytic activity">
    <reaction evidence="21">
        <text>[(1-&gt;4)-N-acetyl-beta-D-glucosaminyl](n) + n H2O = chitosan + n acetate</text>
        <dbReference type="Rhea" id="RHEA:10464"/>
        <dbReference type="Rhea" id="RHEA-COMP:9593"/>
        <dbReference type="Rhea" id="RHEA-COMP:9597"/>
        <dbReference type="ChEBI" id="CHEBI:15377"/>
        <dbReference type="ChEBI" id="CHEBI:17029"/>
        <dbReference type="ChEBI" id="CHEBI:30089"/>
        <dbReference type="ChEBI" id="CHEBI:57704"/>
        <dbReference type="EC" id="3.5.1.41"/>
    </reaction>
    <physiologicalReaction direction="left-to-right" evidence="21">
        <dbReference type="Rhea" id="RHEA:10465"/>
    </physiologicalReaction>
</comment>
<feature type="region of interest" description="Disordered" evidence="22">
    <location>
        <begin position="366"/>
        <end position="396"/>
    </location>
</feature>
<dbReference type="AlphaFoldDB" id="A0A427YST2"/>
<comment type="caution">
    <text evidence="25">The sequence shown here is derived from an EMBL/GenBank/DDBJ whole genome shotgun (WGS) entry which is preliminary data.</text>
</comment>
<comment type="similarity">
    <text evidence="4">Belongs to the polysaccharide deacetylase family.</text>
</comment>
<dbReference type="GO" id="GO:0046872">
    <property type="term" value="F:metal ion binding"/>
    <property type="evidence" value="ECO:0007669"/>
    <property type="project" value="UniProtKB-KW"/>
</dbReference>
<feature type="domain" description="NodB homology" evidence="24">
    <location>
        <begin position="146"/>
        <end position="336"/>
    </location>
</feature>
<keyword evidence="18" id="KW-0961">Cell wall biogenesis/degradation</keyword>
<evidence type="ECO:0000256" key="21">
    <source>
        <dbReference type="ARBA" id="ARBA00048494"/>
    </source>
</evidence>
<evidence type="ECO:0000256" key="3">
    <source>
        <dbReference type="ARBA" id="ARBA00004609"/>
    </source>
</evidence>
<dbReference type="PANTHER" id="PTHR10587">
    <property type="entry name" value="GLYCOSYL TRANSFERASE-RELATED"/>
    <property type="match status" value="1"/>
</dbReference>
<keyword evidence="15" id="KW-0119">Carbohydrate metabolism</keyword>
<gene>
    <name evidence="25" type="ORF">EHS25_004011</name>
</gene>
<evidence type="ECO:0000256" key="10">
    <source>
        <dbReference type="ARBA" id="ARBA00022729"/>
    </source>
</evidence>
<dbReference type="GO" id="GO:0005886">
    <property type="term" value="C:plasma membrane"/>
    <property type="evidence" value="ECO:0007669"/>
    <property type="project" value="UniProtKB-SubCell"/>
</dbReference>
<evidence type="ECO:0000256" key="4">
    <source>
        <dbReference type="ARBA" id="ARBA00010973"/>
    </source>
</evidence>
<evidence type="ECO:0000256" key="8">
    <source>
        <dbReference type="ARBA" id="ARBA00022622"/>
    </source>
</evidence>
<dbReference type="GO" id="GO:0098552">
    <property type="term" value="C:side of membrane"/>
    <property type="evidence" value="ECO:0007669"/>
    <property type="project" value="UniProtKB-KW"/>
</dbReference>
<keyword evidence="16" id="KW-0170">Cobalt</keyword>
<evidence type="ECO:0000256" key="17">
    <source>
        <dbReference type="ARBA" id="ARBA00023288"/>
    </source>
</evidence>
<evidence type="ECO:0000256" key="9">
    <source>
        <dbReference type="ARBA" id="ARBA00022723"/>
    </source>
</evidence>
<evidence type="ECO:0000256" key="16">
    <source>
        <dbReference type="ARBA" id="ARBA00023285"/>
    </source>
</evidence>
<feature type="chain" id="PRO_5019123247" description="chitin deacetylase" evidence="23">
    <location>
        <begin position="17"/>
        <end position="442"/>
    </location>
</feature>
<evidence type="ECO:0000256" key="7">
    <source>
        <dbReference type="ARBA" id="ARBA00022525"/>
    </source>
</evidence>
<dbReference type="SUPFAM" id="SSF88713">
    <property type="entry name" value="Glycoside hydrolase/deacetylase"/>
    <property type="match status" value="1"/>
</dbReference>
<evidence type="ECO:0000256" key="19">
    <source>
        <dbReference type="ARBA" id="ARBA00023326"/>
    </source>
</evidence>
<evidence type="ECO:0000256" key="12">
    <source>
        <dbReference type="ARBA" id="ARBA00023024"/>
    </source>
</evidence>
<keyword evidence="5" id="KW-1003">Cell membrane</keyword>
<name>A0A427YST2_9TREE</name>
<dbReference type="GO" id="GO:0006032">
    <property type="term" value="P:chitin catabolic process"/>
    <property type="evidence" value="ECO:0007669"/>
    <property type="project" value="UniProtKB-KW"/>
</dbReference>
<accession>A0A427YST2</accession>
<keyword evidence="11" id="KW-0378">Hydrolase</keyword>
<dbReference type="GO" id="GO:0071555">
    <property type="term" value="P:cell wall organization"/>
    <property type="evidence" value="ECO:0007669"/>
    <property type="project" value="UniProtKB-KW"/>
</dbReference>
<evidence type="ECO:0000313" key="25">
    <source>
        <dbReference type="EMBL" id="RSH94208.1"/>
    </source>
</evidence>
<keyword evidence="8" id="KW-0336">GPI-anchor</keyword>
<evidence type="ECO:0000256" key="6">
    <source>
        <dbReference type="ARBA" id="ARBA00022512"/>
    </source>
</evidence>
<dbReference type="PANTHER" id="PTHR10587:SF98">
    <property type="entry name" value="CHITIN DEACETYLASE"/>
    <property type="match status" value="1"/>
</dbReference>
<keyword evidence="9" id="KW-0479">Metal-binding</keyword>
<evidence type="ECO:0000256" key="22">
    <source>
        <dbReference type="SAM" id="MobiDB-lite"/>
    </source>
</evidence>
<evidence type="ECO:0000256" key="14">
    <source>
        <dbReference type="ARBA" id="ARBA00023180"/>
    </source>
</evidence>
<dbReference type="PROSITE" id="PS51677">
    <property type="entry name" value="NODB"/>
    <property type="match status" value="1"/>
</dbReference>
<evidence type="ECO:0000256" key="2">
    <source>
        <dbReference type="ARBA" id="ARBA00004191"/>
    </source>
</evidence>
<evidence type="ECO:0000313" key="26">
    <source>
        <dbReference type="Proteomes" id="UP000279259"/>
    </source>
</evidence>
<evidence type="ECO:0000256" key="20">
    <source>
        <dbReference type="ARBA" id="ARBA00024056"/>
    </source>
</evidence>
<reference evidence="25 26" key="1">
    <citation type="submission" date="2018-11" db="EMBL/GenBank/DDBJ databases">
        <title>Genome sequence of Saitozyma podzolica DSM 27192.</title>
        <authorList>
            <person name="Aliyu H."/>
            <person name="Gorte O."/>
            <person name="Ochsenreither K."/>
        </authorList>
    </citation>
    <scope>NUCLEOTIDE SEQUENCE [LARGE SCALE GENOMIC DNA]</scope>
    <source>
        <strain evidence="25 26">DSM 27192</strain>
    </source>
</reference>
<dbReference type="InterPro" id="IPR002509">
    <property type="entry name" value="NODB_dom"/>
</dbReference>
<evidence type="ECO:0000259" key="24">
    <source>
        <dbReference type="PROSITE" id="PS51677"/>
    </source>
</evidence>
<evidence type="ECO:0000256" key="23">
    <source>
        <dbReference type="SAM" id="SignalP"/>
    </source>
</evidence>
<dbReference type="Proteomes" id="UP000279259">
    <property type="component" value="Unassembled WGS sequence"/>
</dbReference>
<dbReference type="EMBL" id="RSCD01000002">
    <property type="protein sequence ID" value="RSH94208.1"/>
    <property type="molecule type" value="Genomic_DNA"/>
</dbReference>
<keyword evidence="13" id="KW-0472">Membrane</keyword>
<proteinExistence type="inferred from homology"/>
<evidence type="ECO:0000256" key="18">
    <source>
        <dbReference type="ARBA" id="ARBA00023316"/>
    </source>
</evidence>
<keyword evidence="26" id="KW-1185">Reference proteome</keyword>
<feature type="signal peptide" evidence="23">
    <location>
        <begin position="1"/>
        <end position="16"/>
    </location>
</feature>
<keyword evidence="7" id="KW-0964">Secreted</keyword>
<keyword evidence="14" id="KW-0325">Glycoprotein</keyword>
<evidence type="ECO:0000256" key="1">
    <source>
        <dbReference type="ARBA" id="ARBA00001941"/>
    </source>
</evidence>
<evidence type="ECO:0000256" key="13">
    <source>
        <dbReference type="ARBA" id="ARBA00023136"/>
    </source>
</evidence>
<comment type="cofactor">
    <cofactor evidence="1">
        <name>Co(2+)</name>
        <dbReference type="ChEBI" id="CHEBI:48828"/>
    </cofactor>
</comment>
<keyword evidence="10 23" id="KW-0732">Signal</keyword>